<protein>
    <recommendedName>
        <fullName evidence="4">HTH luxR-type domain-containing protein</fullName>
    </recommendedName>
</protein>
<keyword evidence="6" id="KW-1185">Reference proteome</keyword>
<dbReference type="InterPro" id="IPR036388">
    <property type="entry name" value="WH-like_DNA-bd_sf"/>
</dbReference>
<reference evidence="5 6" key="1">
    <citation type="submission" date="2019-07" db="EMBL/GenBank/DDBJ databases">
        <title>Whole genome shotgun sequence of Deinococcus cellulosilyticus NBRC 106333.</title>
        <authorList>
            <person name="Hosoyama A."/>
            <person name="Uohara A."/>
            <person name="Ohji S."/>
            <person name="Ichikawa N."/>
        </authorList>
    </citation>
    <scope>NUCLEOTIDE SEQUENCE [LARGE SCALE GENOMIC DNA]</scope>
    <source>
        <strain evidence="5 6">NBRC 106333</strain>
    </source>
</reference>
<evidence type="ECO:0000313" key="5">
    <source>
        <dbReference type="EMBL" id="GEM44578.1"/>
    </source>
</evidence>
<dbReference type="EMBL" id="BJXB01000001">
    <property type="protein sequence ID" value="GEM44578.1"/>
    <property type="molecule type" value="Genomic_DNA"/>
</dbReference>
<dbReference type="AlphaFoldDB" id="A0A511MWD6"/>
<feature type="domain" description="HTH luxR-type" evidence="4">
    <location>
        <begin position="649"/>
        <end position="714"/>
    </location>
</feature>
<proteinExistence type="predicted"/>
<keyword evidence="3" id="KW-0804">Transcription</keyword>
<comment type="caution">
    <text evidence="5">The sequence shown here is derived from an EMBL/GenBank/DDBJ whole genome shotgun (WGS) entry which is preliminary data.</text>
</comment>
<dbReference type="SUPFAM" id="SSF46894">
    <property type="entry name" value="C-terminal effector domain of the bipartite response regulators"/>
    <property type="match status" value="1"/>
</dbReference>
<dbReference type="GO" id="GO:0006355">
    <property type="term" value="P:regulation of DNA-templated transcription"/>
    <property type="evidence" value="ECO:0007669"/>
    <property type="project" value="InterPro"/>
</dbReference>
<gene>
    <name evidence="5" type="ORF">DC3_02130</name>
</gene>
<evidence type="ECO:0000256" key="2">
    <source>
        <dbReference type="ARBA" id="ARBA00023125"/>
    </source>
</evidence>
<accession>A0A511MWD6</accession>
<dbReference type="RefSeq" id="WP_222594663.1">
    <property type="nucleotide sequence ID" value="NZ_BJXB01000001.1"/>
</dbReference>
<dbReference type="PANTHER" id="PTHR44688">
    <property type="entry name" value="DNA-BINDING TRANSCRIPTIONAL ACTIVATOR DEVR_DOSR"/>
    <property type="match status" value="1"/>
</dbReference>
<evidence type="ECO:0000256" key="3">
    <source>
        <dbReference type="ARBA" id="ARBA00023163"/>
    </source>
</evidence>
<dbReference type="CDD" id="cd06170">
    <property type="entry name" value="LuxR_C_like"/>
    <property type="match status" value="1"/>
</dbReference>
<dbReference type="PRINTS" id="PR00038">
    <property type="entry name" value="HTHLUXR"/>
</dbReference>
<sequence>MPRNNLPRHELLNRLSQRQAIQVLHAPAGYGKTAVLKAFQILHPAALCLDDADRMDPQVLEHQVLGWPAEQSVLLAARNFPYTALRRVTYQRDVQVWSSEELAFSEAEALEWGLQSGFAPEDVLDAQQKWMGWIHPMHLDLQGSRLMLHEFLEQEVLPGKQGLAELAPLSEITPEMAGYLLGREQAQRIKNSSWVLQRLFRGTEEHWRWVPGLRDHLLLLQAFQHTSPAYLQDILNLLLDDHKYHEALTLVQQHFTSEGALLWLHTHLQDLLLAGCSEQIHEVFHELLGQPCSGTLEARRILIRSYMAFFGGTPYRASLGELKGVLCLTSEEQLQSEAHALLSWWTPDPEQATLSRAEALKLADHRHFFRHLAQVGLGREKTLREDFAVVDAYFRELLGQTLQAGLVCESLLTLLMQAQGQVHHLKLRLAEQTLRQLFDLGSQHPDRCRPLVAHARALHAQLCLLALRPEEAVQSAQQARRWAEKTYHAHLLQQSADALLLGQHFLNDAVAALPETSPSIQAQVRLLQGHPLQALELLSGAASFMGGVLQVRCRLDLGDHLRASEALRQLGAGSATEQVYLQATKVDVLMRLKKLSEARLAARSFWQTVQFEPIYLPLVGLSEGALLLLFREARKQGIQPAVALDTLRVAPPLLDLSDRERTMLQFLSAGQSNQQMAEALGISVNTVKYHLKHLYEKLGVSSREAARDLGQRVISGW</sequence>
<evidence type="ECO:0000256" key="1">
    <source>
        <dbReference type="ARBA" id="ARBA00023015"/>
    </source>
</evidence>
<dbReference type="Pfam" id="PF00196">
    <property type="entry name" value="GerE"/>
    <property type="match status" value="1"/>
</dbReference>
<evidence type="ECO:0000313" key="6">
    <source>
        <dbReference type="Proteomes" id="UP000321306"/>
    </source>
</evidence>
<dbReference type="GO" id="GO:0003677">
    <property type="term" value="F:DNA binding"/>
    <property type="evidence" value="ECO:0007669"/>
    <property type="project" value="UniProtKB-KW"/>
</dbReference>
<dbReference type="InterPro" id="IPR016032">
    <property type="entry name" value="Sig_transdc_resp-reg_C-effctor"/>
</dbReference>
<dbReference type="SMART" id="SM00421">
    <property type="entry name" value="HTH_LUXR"/>
    <property type="match status" value="1"/>
</dbReference>
<dbReference type="Proteomes" id="UP000321306">
    <property type="component" value="Unassembled WGS sequence"/>
</dbReference>
<dbReference type="PROSITE" id="PS50043">
    <property type="entry name" value="HTH_LUXR_2"/>
    <property type="match status" value="1"/>
</dbReference>
<dbReference type="InterPro" id="IPR000792">
    <property type="entry name" value="Tscrpt_reg_LuxR_C"/>
</dbReference>
<dbReference type="PANTHER" id="PTHR44688:SF16">
    <property type="entry name" value="DNA-BINDING TRANSCRIPTIONAL ACTIVATOR DEVR_DOSR"/>
    <property type="match status" value="1"/>
</dbReference>
<name>A0A511MWD6_DEIC1</name>
<dbReference type="Gene3D" id="1.10.10.10">
    <property type="entry name" value="Winged helix-like DNA-binding domain superfamily/Winged helix DNA-binding domain"/>
    <property type="match status" value="1"/>
</dbReference>
<keyword evidence="1" id="KW-0805">Transcription regulation</keyword>
<organism evidence="5 6">
    <name type="scientific">Deinococcus cellulosilyticus (strain DSM 18568 / NBRC 106333 / KACC 11606 / 5516J-15)</name>
    <dbReference type="NCBI Taxonomy" id="1223518"/>
    <lineage>
        <taxon>Bacteria</taxon>
        <taxon>Thermotogati</taxon>
        <taxon>Deinococcota</taxon>
        <taxon>Deinococci</taxon>
        <taxon>Deinococcales</taxon>
        <taxon>Deinococcaceae</taxon>
        <taxon>Deinococcus</taxon>
    </lineage>
</organism>
<keyword evidence="2" id="KW-0238">DNA-binding</keyword>
<evidence type="ECO:0000259" key="4">
    <source>
        <dbReference type="PROSITE" id="PS50043"/>
    </source>
</evidence>